<dbReference type="PANTHER" id="PTHR24148">
    <property type="entry name" value="ANKYRIN REPEAT DOMAIN-CONTAINING PROTEIN 39 HOMOLOG-RELATED"/>
    <property type="match status" value="1"/>
</dbReference>
<organism evidence="2 3">
    <name type="scientific">Cercospora zeae-maydis SCOH1-5</name>
    <dbReference type="NCBI Taxonomy" id="717836"/>
    <lineage>
        <taxon>Eukaryota</taxon>
        <taxon>Fungi</taxon>
        <taxon>Dikarya</taxon>
        <taxon>Ascomycota</taxon>
        <taxon>Pezizomycotina</taxon>
        <taxon>Dothideomycetes</taxon>
        <taxon>Dothideomycetidae</taxon>
        <taxon>Mycosphaerellales</taxon>
        <taxon>Mycosphaerellaceae</taxon>
        <taxon>Cercospora</taxon>
    </lineage>
</organism>
<reference evidence="2" key="1">
    <citation type="journal article" date="2020" name="Stud. Mycol.">
        <title>101 Dothideomycetes genomes: a test case for predicting lifestyles and emergence of pathogens.</title>
        <authorList>
            <person name="Haridas S."/>
            <person name="Albert R."/>
            <person name="Binder M."/>
            <person name="Bloem J."/>
            <person name="Labutti K."/>
            <person name="Salamov A."/>
            <person name="Andreopoulos B."/>
            <person name="Baker S."/>
            <person name="Barry K."/>
            <person name="Bills G."/>
            <person name="Bluhm B."/>
            <person name="Cannon C."/>
            <person name="Castanera R."/>
            <person name="Culley D."/>
            <person name="Daum C."/>
            <person name="Ezra D."/>
            <person name="Gonzalez J."/>
            <person name="Henrissat B."/>
            <person name="Kuo A."/>
            <person name="Liang C."/>
            <person name="Lipzen A."/>
            <person name="Lutzoni F."/>
            <person name="Magnuson J."/>
            <person name="Mondo S."/>
            <person name="Nolan M."/>
            <person name="Ohm R."/>
            <person name="Pangilinan J."/>
            <person name="Park H.-J."/>
            <person name="Ramirez L."/>
            <person name="Alfaro M."/>
            <person name="Sun H."/>
            <person name="Tritt A."/>
            <person name="Yoshinaga Y."/>
            <person name="Zwiers L.-H."/>
            <person name="Turgeon B."/>
            <person name="Goodwin S."/>
            <person name="Spatafora J."/>
            <person name="Crous P."/>
            <person name="Grigoriev I."/>
        </authorList>
    </citation>
    <scope>NUCLEOTIDE SEQUENCE</scope>
    <source>
        <strain evidence="2">SCOH1-5</strain>
    </source>
</reference>
<dbReference type="EMBL" id="ML992681">
    <property type="protein sequence ID" value="KAF2210414.1"/>
    <property type="molecule type" value="Genomic_DNA"/>
</dbReference>
<feature type="compositionally biased region" description="Polar residues" evidence="1">
    <location>
        <begin position="281"/>
        <end position="298"/>
    </location>
</feature>
<sequence length="298" mass="34705">MSTIYRKAVHVLVPLAPSSDQYSVTARQISSLQCDPAWAAWDADAPPAWTCSEDQSASERRTKILEKWFNRTSSVHRLPRIREQLRQIALLPYWTRVWVVQEISLAGVVRLMLGDDIIHWRSLSEFYKFISSRSPKSAPPLPLALQYASKLPERLISTEQSSPKVLQTFSMQQCSDPRDRVYGLLTLIKTLKYGAQADEVLKLMRCWELEQDLEWHVSARRRPIEPFQRSPFWTRGEEYHDYVHVHPMSCHFLTHDAESRLRLPFHPVRNQDLASDKEKSPTSFSSSYRYQTNPNIVH</sequence>
<keyword evidence="3" id="KW-1185">Reference proteome</keyword>
<accession>A0A6A6FAH2</accession>
<dbReference type="Proteomes" id="UP000799539">
    <property type="component" value="Unassembled WGS sequence"/>
</dbReference>
<evidence type="ECO:0000313" key="3">
    <source>
        <dbReference type="Proteomes" id="UP000799539"/>
    </source>
</evidence>
<feature type="region of interest" description="Disordered" evidence="1">
    <location>
        <begin position="272"/>
        <end position="298"/>
    </location>
</feature>
<dbReference type="PANTHER" id="PTHR24148:SF73">
    <property type="entry name" value="HET DOMAIN PROTEIN (AFU_ORTHOLOGUE AFUA_8G01020)"/>
    <property type="match status" value="1"/>
</dbReference>
<proteinExistence type="predicted"/>
<dbReference type="AlphaFoldDB" id="A0A6A6FAH2"/>
<dbReference type="InterPro" id="IPR052895">
    <property type="entry name" value="HetReg/Transcr_Mod"/>
</dbReference>
<protein>
    <submittedName>
        <fullName evidence="2">Uncharacterized protein</fullName>
    </submittedName>
</protein>
<dbReference type="OrthoDB" id="194358at2759"/>
<gene>
    <name evidence="2" type="ORF">CERZMDRAFT_99475</name>
</gene>
<name>A0A6A6FAH2_9PEZI</name>
<evidence type="ECO:0000256" key="1">
    <source>
        <dbReference type="SAM" id="MobiDB-lite"/>
    </source>
</evidence>
<evidence type="ECO:0000313" key="2">
    <source>
        <dbReference type="EMBL" id="KAF2210414.1"/>
    </source>
</evidence>